<dbReference type="Gene3D" id="3.30.750.24">
    <property type="entry name" value="STAS domain"/>
    <property type="match status" value="1"/>
</dbReference>
<dbReference type="InterPro" id="IPR036513">
    <property type="entry name" value="STAS_dom_sf"/>
</dbReference>
<dbReference type="EMBL" id="JACHLK010000007">
    <property type="protein sequence ID" value="MBB6561082.1"/>
    <property type="molecule type" value="Genomic_DNA"/>
</dbReference>
<dbReference type="InterPro" id="IPR058548">
    <property type="entry name" value="MlaB-like_STAS"/>
</dbReference>
<reference evidence="2 3" key="1">
    <citation type="submission" date="2020-08" db="EMBL/GenBank/DDBJ databases">
        <title>Functional genomics of gut bacteria from endangered species of beetles.</title>
        <authorList>
            <person name="Carlos-Shanley C."/>
        </authorList>
    </citation>
    <scope>NUCLEOTIDE SEQUENCE [LARGE SCALE GENOMIC DNA]</scope>
    <source>
        <strain evidence="2 3">S00198</strain>
    </source>
</reference>
<dbReference type="SUPFAM" id="SSF52091">
    <property type="entry name" value="SpoIIaa-like"/>
    <property type="match status" value="1"/>
</dbReference>
<accession>A0A7X0PGF1</accession>
<comment type="caution">
    <text evidence="2">The sequence shown here is derived from an EMBL/GenBank/DDBJ whole genome shotgun (WGS) entry which is preliminary data.</text>
</comment>
<evidence type="ECO:0000313" key="2">
    <source>
        <dbReference type="EMBL" id="MBB6561082.1"/>
    </source>
</evidence>
<dbReference type="PROSITE" id="PS50801">
    <property type="entry name" value="STAS"/>
    <property type="match status" value="1"/>
</dbReference>
<dbReference type="InterPro" id="IPR002645">
    <property type="entry name" value="STAS_dom"/>
</dbReference>
<gene>
    <name evidence="2" type="ORF">HNP48_003770</name>
</gene>
<feature type="domain" description="STAS" evidence="1">
    <location>
        <begin position="1"/>
        <end position="91"/>
    </location>
</feature>
<keyword evidence="3" id="KW-1185">Reference proteome</keyword>
<protein>
    <submittedName>
        <fullName evidence="2">Phospholipid transport system transporter-binding protein</fullName>
    </submittedName>
</protein>
<name>A0A7X0PGF1_9BURK</name>
<proteinExistence type="predicted"/>
<sequence length="91" mass="9735">MPMLVLPQELTHRQAPACLRMLLQGLKVHKEPNVVVDAQALALFDTSALAVLLECRREALSDRKTFAVQGLPAALASMAGLYGVAELLPAA</sequence>
<evidence type="ECO:0000259" key="1">
    <source>
        <dbReference type="PROSITE" id="PS50801"/>
    </source>
</evidence>
<evidence type="ECO:0000313" key="3">
    <source>
        <dbReference type="Proteomes" id="UP000575083"/>
    </source>
</evidence>
<dbReference type="Pfam" id="PF13466">
    <property type="entry name" value="STAS_2"/>
    <property type="match status" value="1"/>
</dbReference>
<dbReference type="Proteomes" id="UP000575083">
    <property type="component" value="Unassembled WGS sequence"/>
</dbReference>
<organism evidence="2 3">
    <name type="scientific">Acidovorax soli</name>
    <dbReference type="NCBI Taxonomy" id="592050"/>
    <lineage>
        <taxon>Bacteria</taxon>
        <taxon>Pseudomonadati</taxon>
        <taxon>Pseudomonadota</taxon>
        <taxon>Betaproteobacteria</taxon>
        <taxon>Burkholderiales</taxon>
        <taxon>Comamonadaceae</taxon>
        <taxon>Acidovorax</taxon>
    </lineage>
</organism>
<dbReference type="AlphaFoldDB" id="A0A7X0PGF1"/>